<dbReference type="EMBL" id="WKPR01000065">
    <property type="protein sequence ID" value="MSB22998.1"/>
    <property type="molecule type" value="Genomic_DNA"/>
</dbReference>
<protein>
    <submittedName>
        <fullName evidence="2">Uncharacterized protein</fullName>
    </submittedName>
</protein>
<dbReference type="GO" id="GO:0003700">
    <property type="term" value="F:DNA-binding transcription factor activity"/>
    <property type="evidence" value="ECO:0007669"/>
    <property type="project" value="InterPro"/>
</dbReference>
<dbReference type="InterPro" id="IPR013325">
    <property type="entry name" value="RNA_pol_sigma_r2"/>
</dbReference>
<accession>A0A6I2RVK6</accession>
<dbReference type="SUPFAM" id="SSF88946">
    <property type="entry name" value="Sigma2 domain of RNA polymerase sigma factors"/>
    <property type="match status" value="1"/>
</dbReference>
<dbReference type="InterPro" id="IPR013324">
    <property type="entry name" value="RNA_pol_sigma_r3/r4-like"/>
</dbReference>
<dbReference type="Proteomes" id="UP000429811">
    <property type="component" value="Unassembled WGS sequence"/>
</dbReference>
<sequence length="283" mass="32335">MSNEELLEQISNGDEAALTKLYLMNTGLVKDRAWFIARQYHCLRQTKYGSLSDYAKETLSELESVGKLALVECVRAGGYDAEKGRFTTYVTPFLDGAMRRHLECSMGTLSLDRDSMGLVRKMQRLYYQEGKKLSEICVSLGISFRVAARAVAYPTHFFSVYDLQDPDDDGDVYERLTTNRLSGSAEDAVIRALTMKCLREEFMRLSKRDQEILGRYFGVYGFPKSDLREIAMRNRMKEPGVEKAKEQALKHLQNRFQGSFARKLQRAKHLVLDAVAERSSSMQ</sequence>
<dbReference type="AlphaFoldDB" id="A0A6I2RVK6"/>
<evidence type="ECO:0000313" key="3">
    <source>
        <dbReference type="Proteomes" id="UP000429811"/>
    </source>
</evidence>
<dbReference type="Gene3D" id="1.20.140.160">
    <property type="match status" value="1"/>
</dbReference>
<reference evidence="3 4" key="1">
    <citation type="journal article" date="2019" name="Nat. Med.">
        <title>A library of human gut bacterial isolates paired with longitudinal multiomics data enables mechanistic microbiome research.</title>
        <authorList>
            <person name="Poyet M."/>
            <person name="Groussin M."/>
            <person name="Gibbons S.M."/>
            <person name="Avila-Pacheco J."/>
            <person name="Jiang X."/>
            <person name="Kearney S.M."/>
            <person name="Perrotta A.R."/>
            <person name="Berdy B."/>
            <person name="Zhao S."/>
            <person name="Lieberman T.D."/>
            <person name="Swanson P.K."/>
            <person name="Smith M."/>
            <person name="Roesemann S."/>
            <person name="Alexander J.E."/>
            <person name="Rich S.A."/>
            <person name="Livny J."/>
            <person name="Vlamakis H."/>
            <person name="Clish C."/>
            <person name="Bullock K."/>
            <person name="Deik A."/>
            <person name="Scott J."/>
            <person name="Pierce K.A."/>
            <person name="Xavier R.J."/>
            <person name="Alm E.J."/>
        </authorList>
    </citation>
    <scope>NUCLEOTIDE SEQUENCE [LARGE SCALE GENOMIC DNA]</scope>
    <source>
        <strain evidence="1 4">BIOML-A2</strain>
        <strain evidence="2 3">BIOML-A5</strain>
    </source>
</reference>
<comment type="caution">
    <text evidence="2">The sequence shown here is derived from an EMBL/GenBank/DDBJ whole genome shotgun (WGS) entry which is preliminary data.</text>
</comment>
<dbReference type="Proteomes" id="UP000434475">
    <property type="component" value="Unassembled WGS sequence"/>
</dbReference>
<organism evidence="2 3">
    <name type="scientific">Flavonifractor plautii</name>
    <name type="common">Fusobacterium plautii</name>
    <dbReference type="NCBI Taxonomy" id="292800"/>
    <lineage>
        <taxon>Bacteria</taxon>
        <taxon>Bacillati</taxon>
        <taxon>Bacillota</taxon>
        <taxon>Clostridia</taxon>
        <taxon>Eubacteriales</taxon>
        <taxon>Oscillospiraceae</taxon>
        <taxon>Flavonifractor</taxon>
    </lineage>
</organism>
<gene>
    <name evidence="2" type="ORF">GKE90_21175</name>
    <name evidence="1" type="ORF">GKE97_26515</name>
</gene>
<evidence type="ECO:0000313" key="1">
    <source>
        <dbReference type="EMBL" id="MSB22998.1"/>
    </source>
</evidence>
<dbReference type="EMBL" id="WKPO01000059">
    <property type="protein sequence ID" value="MSB51164.1"/>
    <property type="molecule type" value="Genomic_DNA"/>
</dbReference>
<evidence type="ECO:0000313" key="2">
    <source>
        <dbReference type="EMBL" id="MSB51164.1"/>
    </source>
</evidence>
<name>A0A6I2RVK6_FLAPL</name>
<dbReference type="Gene3D" id="1.20.120.1810">
    <property type="match status" value="1"/>
</dbReference>
<proteinExistence type="predicted"/>
<dbReference type="RefSeq" id="WP_154251028.1">
    <property type="nucleotide sequence ID" value="NZ_JADMVA010000052.1"/>
</dbReference>
<dbReference type="SUPFAM" id="SSF88659">
    <property type="entry name" value="Sigma3 and sigma4 domains of RNA polymerase sigma factors"/>
    <property type="match status" value="1"/>
</dbReference>
<dbReference type="GO" id="GO:0006352">
    <property type="term" value="P:DNA-templated transcription initiation"/>
    <property type="evidence" value="ECO:0007669"/>
    <property type="project" value="InterPro"/>
</dbReference>
<evidence type="ECO:0000313" key="4">
    <source>
        <dbReference type="Proteomes" id="UP000434475"/>
    </source>
</evidence>